<dbReference type="EMBL" id="CP144698">
    <property type="protein sequence ID" value="WVZ16137.1"/>
    <property type="molecule type" value="Genomic_DNA"/>
</dbReference>
<evidence type="ECO:0000259" key="4">
    <source>
        <dbReference type="Pfam" id="PF08263"/>
    </source>
</evidence>
<evidence type="ECO:0000256" key="1">
    <source>
        <dbReference type="ARBA" id="ARBA00022614"/>
    </source>
</evidence>
<dbReference type="InterPro" id="IPR053211">
    <property type="entry name" value="DNA_repair-toleration"/>
</dbReference>
<dbReference type="FunFam" id="3.80.10.10:FF:000383">
    <property type="entry name" value="Leucine-rich repeat receptor protein kinase EMS1"/>
    <property type="match status" value="1"/>
</dbReference>
<evidence type="ECO:0000256" key="2">
    <source>
        <dbReference type="ARBA" id="ARBA00022729"/>
    </source>
</evidence>
<keyword evidence="3" id="KW-0677">Repeat</keyword>
<evidence type="ECO:0000313" key="5">
    <source>
        <dbReference type="EMBL" id="WVZ16137.1"/>
    </source>
</evidence>
<dbReference type="Proteomes" id="UP001374535">
    <property type="component" value="Chromosome 3"/>
</dbReference>
<organism evidence="5 6">
    <name type="scientific">Vigna mungo</name>
    <name type="common">Black gram</name>
    <name type="synonym">Phaseolus mungo</name>
    <dbReference type="NCBI Taxonomy" id="3915"/>
    <lineage>
        <taxon>Eukaryota</taxon>
        <taxon>Viridiplantae</taxon>
        <taxon>Streptophyta</taxon>
        <taxon>Embryophyta</taxon>
        <taxon>Tracheophyta</taxon>
        <taxon>Spermatophyta</taxon>
        <taxon>Magnoliopsida</taxon>
        <taxon>eudicotyledons</taxon>
        <taxon>Gunneridae</taxon>
        <taxon>Pentapetalae</taxon>
        <taxon>rosids</taxon>
        <taxon>fabids</taxon>
        <taxon>Fabales</taxon>
        <taxon>Fabaceae</taxon>
        <taxon>Papilionoideae</taxon>
        <taxon>50 kb inversion clade</taxon>
        <taxon>NPAAA clade</taxon>
        <taxon>indigoferoid/millettioid clade</taxon>
        <taxon>Phaseoleae</taxon>
        <taxon>Vigna</taxon>
    </lineage>
</organism>
<gene>
    <name evidence="5" type="ORF">V8G54_009119</name>
</gene>
<accession>A0AAQ3NW56</accession>
<name>A0AAQ3NW56_VIGMU</name>
<keyword evidence="6" id="KW-1185">Reference proteome</keyword>
<feature type="domain" description="Leucine-rich repeat-containing N-terminal plant-type" evidence="4">
    <location>
        <begin position="2"/>
        <end position="35"/>
    </location>
</feature>
<dbReference type="PANTHER" id="PTHR48060">
    <property type="entry name" value="DNA DAMAGE-REPAIR/TOLERATION PROTEIN DRT100"/>
    <property type="match status" value="1"/>
</dbReference>
<dbReference type="Pfam" id="PF08263">
    <property type="entry name" value="LRRNT_2"/>
    <property type="match status" value="1"/>
</dbReference>
<keyword evidence="2" id="KW-0732">Signal</keyword>
<protein>
    <recommendedName>
        <fullName evidence="4">Leucine-rich repeat-containing N-terminal plant-type domain-containing protein</fullName>
    </recommendedName>
</protein>
<dbReference type="InterPro" id="IPR013210">
    <property type="entry name" value="LRR_N_plant-typ"/>
</dbReference>
<evidence type="ECO:0000313" key="6">
    <source>
        <dbReference type="Proteomes" id="UP001374535"/>
    </source>
</evidence>
<keyword evidence="1" id="KW-0433">Leucine-rich repeat</keyword>
<proteinExistence type="predicted"/>
<dbReference type="InterPro" id="IPR001611">
    <property type="entry name" value="Leu-rich_rpt"/>
</dbReference>
<dbReference type="Gene3D" id="3.80.10.10">
    <property type="entry name" value="Ribonuclease Inhibitor"/>
    <property type="match status" value="2"/>
</dbReference>
<dbReference type="PANTHER" id="PTHR48060:SF21">
    <property type="entry name" value="L DOMAIN-LIKE PROTEIN"/>
    <property type="match status" value="1"/>
</dbReference>
<sequence length="275" mass="30783">MALIKFKESISSDPNGILLSWNTSTHFCNWYGITCHPTLPRVTQLNLQGHKRTFELANNSFYGNIPLEVGRLSQLQKFNVENNTLVGEIPLNLTHCTQLKTLYLYGNNLRGKIPTKIGLLRNIQFLNFSQNHLTGEIPSSIGNLSSITHLFLTHNNLEGDIPQEICHLKSLMIVTFGINKLKAIENQLSGCLPPNMFHTLQNLQVLELSVNRFSGPIPPSIPNASTLLLLALSYNHFVGRIPSLGKLHDLHLSKNNLGYNSTNDFGVFKIIGKLY</sequence>
<dbReference type="InterPro" id="IPR032675">
    <property type="entry name" value="LRR_dom_sf"/>
</dbReference>
<reference evidence="5 6" key="1">
    <citation type="journal article" date="2023" name="Life. Sci Alliance">
        <title>Evolutionary insights into 3D genome organization and epigenetic landscape of Vigna mungo.</title>
        <authorList>
            <person name="Junaid A."/>
            <person name="Singh B."/>
            <person name="Bhatia S."/>
        </authorList>
    </citation>
    <scope>NUCLEOTIDE SEQUENCE [LARGE SCALE GENOMIC DNA]</scope>
    <source>
        <strain evidence="5">Urdbean</strain>
    </source>
</reference>
<dbReference type="Pfam" id="PF00560">
    <property type="entry name" value="LRR_1"/>
    <property type="match status" value="4"/>
</dbReference>
<dbReference type="SUPFAM" id="SSF52058">
    <property type="entry name" value="L domain-like"/>
    <property type="match status" value="1"/>
</dbReference>
<evidence type="ECO:0000256" key="3">
    <source>
        <dbReference type="ARBA" id="ARBA00022737"/>
    </source>
</evidence>
<dbReference type="AlphaFoldDB" id="A0AAQ3NW56"/>